<sequence>MRSSSGWRAATYAENDGYDGCGKVCRAGVAAAEALVQTSVVMAQR</sequence>
<protein>
    <submittedName>
        <fullName evidence="1">Uncharacterized protein</fullName>
    </submittedName>
</protein>
<accession>F3NKF6</accession>
<comment type="caution">
    <text evidence="1">The sequence shown here is derived from an EMBL/GenBank/DDBJ whole genome shotgun (WGS) entry which is preliminary data.</text>
</comment>
<evidence type="ECO:0000313" key="1">
    <source>
        <dbReference type="EMBL" id="EGG46115.1"/>
    </source>
</evidence>
<evidence type="ECO:0000313" key="2">
    <source>
        <dbReference type="Proteomes" id="UP000003022"/>
    </source>
</evidence>
<keyword evidence="2" id="KW-1185">Reference proteome</keyword>
<gene>
    <name evidence="1" type="ORF">SGM_3620</name>
</gene>
<reference evidence="1 2" key="1">
    <citation type="journal article" date="2011" name="J. Bacteriol.">
        <title>Draft genome sequence of the marine bacterium Streptomyces griseoaurantiacus M045, which produces novel manumycin-type antibiotics with a pABA core component.</title>
        <authorList>
            <person name="Li F."/>
            <person name="Jiang P."/>
            <person name="Zheng H."/>
            <person name="Wang S."/>
            <person name="Zhao G."/>
            <person name="Qin S."/>
            <person name="Liu Z."/>
        </authorList>
    </citation>
    <scope>NUCLEOTIDE SEQUENCE [LARGE SCALE GENOMIC DNA]</scope>
    <source>
        <strain evidence="1 2">M045</strain>
    </source>
</reference>
<dbReference type="AlphaFoldDB" id="F3NKF6"/>
<dbReference type="Proteomes" id="UP000003022">
    <property type="component" value="Unassembled WGS sequence"/>
</dbReference>
<organism evidence="1 2">
    <name type="scientific">Streptomyces griseoaurantiacus M045</name>
    <dbReference type="NCBI Taxonomy" id="996637"/>
    <lineage>
        <taxon>Bacteria</taxon>
        <taxon>Bacillati</taxon>
        <taxon>Actinomycetota</taxon>
        <taxon>Actinomycetes</taxon>
        <taxon>Kitasatosporales</taxon>
        <taxon>Streptomycetaceae</taxon>
        <taxon>Streptomyces</taxon>
        <taxon>Streptomyces aurantiacus group</taxon>
    </lineage>
</organism>
<dbReference type="EMBL" id="AEYX01000038">
    <property type="protein sequence ID" value="EGG46115.1"/>
    <property type="molecule type" value="Genomic_DNA"/>
</dbReference>
<name>F3NKF6_9ACTN</name>
<proteinExistence type="predicted"/>